<dbReference type="InterPro" id="IPR036875">
    <property type="entry name" value="Znf_CCHC_sf"/>
</dbReference>
<dbReference type="SUPFAM" id="SSF48239">
    <property type="entry name" value="Terpenoid cyclases/Protein prenyltransferases"/>
    <property type="match status" value="1"/>
</dbReference>
<feature type="region of interest" description="Disordered" evidence="2">
    <location>
        <begin position="53"/>
        <end position="76"/>
    </location>
</feature>
<name>A0ABP0SCN4_9DINO</name>
<keyword evidence="1" id="KW-0479">Metal-binding</keyword>
<evidence type="ECO:0000256" key="1">
    <source>
        <dbReference type="PROSITE-ProRule" id="PRU00047"/>
    </source>
</evidence>
<dbReference type="Gene3D" id="4.10.60.10">
    <property type="entry name" value="Zinc finger, CCHC-type"/>
    <property type="match status" value="1"/>
</dbReference>
<feature type="region of interest" description="Disordered" evidence="2">
    <location>
        <begin position="770"/>
        <end position="797"/>
    </location>
</feature>
<dbReference type="Pfam" id="PF00098">
    <property type="entry name" value="zf-CCHC"/>
    <property type="match status" value="1"/>
</dbReference>
<reference evidence="5 6" key="1">
    <citation type="submission" date="2024-02" db="EMBL/GenBank/DDBJ databases">
        <authorList>
            <person name="Chen Y."/>
            <person name="Shah S."/>
            <person name="Dougan E. K."/>
            <person name="Thang M."/>
            <person name="Chan C."/>
        </authorList>
    </citation>
    <scope>NUCLEOTIDE SEQUENCE [LARGE SCALE GENOMIC DNA]</scope>
</reference>
<dbReference type="InterPro" id="IPR013103">
    <property type="entry name" value="RVT_2"/>
</dbReference>
<keyword evidence="3" id="KW-0812">Transmembrane</keyword>
<dbReference type="SUPFAM" id="SSF57756">
    <property type="entry name" value="Retrovirus zinc finger-like domains"/>
    <property type="match status" value="1"/>
</dbReference>
<evidence type="ECO:0000256" key="2">
    <source>
        <dbReference type="SAM" id="MobiDB-lite"/>
    </source>
</evidence>
<feature type="domain" description="CCHC-type" evidence="4">
    <location>
        <begin position="92"/>
        <end position="107"/>
    </location>
</feature>
<feature type="compositionally biased region" description="Basic and acidic residues" evidence="2">
    <location>
        <begin position="406"/>
        <end position="421"/>
    </location>
</feature>
<proteinExistence type="predicted"/>
<evidence type="ECO:0000313" key="5">
    <source>
        <dbReference type="EMBL" id="CAK9110106.1"/>
    </source>
</evidence>
<feature type="transmembrane region" description="Helical" evidence="3">
    <location>
        <begin position="1022"/>
        <end position="1040"/>
    </location>
</feature>
<sequence length="1071" mass="119029">MAGDGFQDVELFLAEHGYERDADGDLPDEEGLEEEDAAEILAATWRERRAELNQVQKGRRFTPTDRRNPPGQSKEFRRSFRVQVEELKQRTRCRRCGKIGHWQRECKAPAASSSTTTTSHAAGSVQCLDVDAPEHFVCSATVEQEVLLVSSPGFAILDSGCGKTIIGEDTLAAFRQIWLKHNIPAPREHAEVNRFRFGNGEQEVSQKVVEMPVFVANRPGLVRAAVVKGKAPLLLSRPALKTLQAQMSFADDRLTLFSDHVEVPLEVNAAGQYAVNVSQFPSDARSRFPAVSDEPVPEADPPSVECHSEQILLAEWTAKQHRCLMAQAWTTLFIRFCCELTQIQQLHGKRPPRRQIHQKDGPTALYRPGPMAQEDFQELMQEIVPDLIQQVLQEQPKSLEQSSLDRPSESDSARGVKRSLEESVDPADLEPADKRATPPEGFDELLVQEIGHTFVRDEVAVLSVEVQSQVDPDRQSDRLEPQDRTALIQMYNNGASFEALVTAYMKKKTSKEVPASGNPPEVQLKIDEAKLFEWNTVSGKHAARLVLGPEAAEVRAHFGHLDPDLTEKAQVGDLQSPTLSQVGSNMIFQLLASHKWRMSLGDVKGAFLSAGDLPKRYRPLYARLPPGGIPGVPEDALIEVVGHVYGLNDSPSAWYKKLCQELIQVGFERSRFDACLFYYREHGKLTGIYGVHVDDCVTGGEGKGYHDAIERLKSALVLERRATERDRRKQLECVKLMVKARRCGVWDSLLRRVIDTEDVAEELAWEKLSAGPSGGTMNDSSKRLRDDPGYSTTPYAPAASDLTSLMSPMPSTGGKASILTPSIELPSGVESLAQWGQTLVSFGKYKGMLSYHELMTSNSEGMESYRQFLYSHAKSGSAGLKDVVNYMRAHGGKKADACYTWWTLAAAELLAGSEIVSMFDLEALEEFVEHCMSAEGQTPQAICGPKDQSLAEHGGQSDGWALLALLLAQGVAFKAELSKQAPAHQAEHAQLPVDSFVSRWSKQQKHLKDVEDMDYFWGMPKFAWVVVFDVIACIFYVLGMKSVTILARKRPEDQDCMPMHDEDLFYNTSCT</sequence>
<evidence type="ECO:0000256" key="3">
    <source>
        <dbReference type="SAM" id="Phobius"/>
    </source>
</evidence>
<dbReference type="Gene3D" id="1.50.10.20">
    <property type="match status" value="1"/>
</dbReference>
<dbReference type="EMBL" id="CAXAMM010043450">
    <property type="protein sequence ID" value="CAK9110106.1"/>
    <property type="molecule type" value="Genomic_DNA"/>
</dbReference>
<dbReference type="InterPro" id="IPR001878">
    <property type="entry name" value="Znf_CCHC"/>
</dbReference>
<dbReference type="SMART" id="SM00343">
    <property type="entry name" value="ZnF_C2HC"/>
    <property type="match status" value="1"/>
</dbReference>
<dbReference type="Pfam" id="PF07727">
    <property type="entry name" value="RVT_2"/>
    <property type="match status" value="1"/>
</dbReference>
<comment type="caution">
    <text evidence="5">The sequence shown here is derived from an EMBL/GenBank/DDBJ whole genome shotgun (WGS) entry which is preliminary data.</text>
</comment>
<keyword evidence="3" id="KW-1133">Transmembrane helix</keyword>
<feature type="compositionally biased region" description="Basic residues" evidence="2">
    <location>
        <begin position="347"/>
        <end position="356"/>
    </location>
</feature>
<feature type="compositionally biased region" description="Polar residues" evidence="2">
    <location>
        <begin position="395"/>
        <end position="405"/>
    </location>
</feature>
<keyword evidence="1" id="KW-0862">Zinc</keyword>
<gene>
    <name evidence="5" type="ORF">SCF082_LOCUS51145</name>
</gene>
<dbReference type="InterPro" id="IPR008930">
    <property type="entry name" value="Terpenoid_cyclase/PrenylTrfase"/>
</dbReference>
<accession>A0ABP0SCN4</accession>
<evidence type="ECO:0000313" key="6">
    <source>
        <dbReference type="Proteomes" id="UP001642464"/>
    </source>
</evidence>
<protein>
    <submittedName>
        <fullName evidence="5">Retrovirus-related Pol polyprotein from transposon RE1 (Retro element 1) (AtRE1)</fullName>
    </submittedName>
</protein>
<keyword evidence="6" id="KW-1185">Reference proteome</keyword>
<feature type="compositionally biased region" description="Basic and acidic residues" evidence="2">
    <location>
        <begin position="62"/>
        <end position="76"/>
    </location>
</feature>
<feature type="region of interest" description="Disordered" evidence="2">
    <location>
        <begin position="347"/>
        <end position="369"/>
    </location>
</feature>
<dbReference type="Proteomes" id="UP001642464">
    <property type="component" value="Unassembled WGS sequence"/>
</dbReference>
<feature type="region of interest" description="Disordered" evidence="2">
    <location>
        <begin position="395"/>
        <end position="439"/>
    </location>
</feature>
<organism evidence="5 6">
    <name type="scientific">Durusdinium trenchii</name>
    <dbReference type="NCBI Taxonomy" id="1381693"/>
    <lineage>
        <taxon>Eukaryota</taxon>
        <taxon>Sar</taxon>
        <taxon>Alveolata</taxon>
        <taxon>Dinophyceae</taxon>
        <taxon>Suessiales</taxon>
        <taxon>Symbiodiniaceae</taxon>
        <taxon>Durusdinium</taxon>
    </lineage>
</organism>
<dbReference type="PROSITE" id="PS50158">
    <property type="entry name" value="ZF_CCHC"/>
    <property type="match status" value="1"/>
</dbReference>
<keyword evidence="3" id="KW-0472">Membrane</keyword>
<keyword evidence="1" id="KW-0863">Zinc-finger</keyword>
<evidence type="ECO:0000259" key="4">
    <source>
        <dbReference type="PROSITE" id="PS50158"/>
    </source>
</evidence>